<organism evidence="1 2">
    <name type="scientific">Tectimicrobiota bacterium</name>
    <dbReference type="NCBI Taxonomy" id="2528274"/>
    <lineage>
        <taxon>Bacteria</taxon>
        <taxon>Pseudomonadati</taxon>
        <taxon>Nitrospinota/Tectimicrobiota group</taxon>
        <taxon>Candidatus Tectimicrobiota</taxon>
    </lineage>
</organism>
<dbReference type="Proteomes" id="UP000769766">
    <property type="component" value="Unassembled WGS sequence"/>
</dbReference>
<accession>A0A932CLL9</accession>
<name>A0A932CLL9_UNCTE</name>
<sequence>MRLREEMIEYLSKVLMDGLVKGGYIELKGKKEEVEGRIRTVIREDLLVEDRLNEEVREILRAYAHEIDRGEIDYMKMFNLVKSKLVKERGLIL</sequence>
<evidence type="ECO:0000313" key="1">
    <source>
        <dbReference type="EMBL" id="MBI2875690.1"/>
    </source>
</evidence>
<comment type="caution">
    <text evidence="1">The sequence shown here is derived from an EMBL/GenBank/DDBJ whole genome shotgun (WGS) entry which is preliminary data.</text>
</comment>
<gene>
    <name evidence="1" type="ORF">HYY20_02275</name>
</gene>
<dbReference type="Pfam" id="PF04368">
    <property type="entry name" value="DUF507"/>
    <property type="match status" value="1"/>
</dbReference>
<reference evidence="1" key="1">
    <citation type="submission" date="2020-07" db="EMBL/GenBank/DDBJ databases">
        <title>Huge and variable diversity of episymbiotic CPR bacteria and DPANN archaea in groundwater ecosystems.</title>
        <authorList>
            <person name="He C.Y."/>
            <person name="Keren R."/>
            <person name="Whittaker M."/>
            <person name="Farag I.F."/>
            <person name="Doudna J."/>
            <person name="Cate J.H.D."/>
            <person name="Banfield J.F."/>
        </authorList>
    </citation>
    <scope>NUCLEOTIDE SEQUENCE</scope>
    <source>
        <strain evidence="1">NC_groundwater_672_Ag_B-0.1um_62_36</strain>
    </source>
</reference>
<dbReference type="InterPro" id="IPR007463">
    <property type="entry name" value="DUF507"/>
</dbReference>
<dbReference type="EMBL" id="JACPRF010000067">
    <property type="protein sequence ID" value="MBI2875690.1"/>
    <property type="molecule type" value="Genomic_DNA"/>
</dbReference>
<dbReference type="AlphaFoldDB" id="A0A932CLL9"/>
<protein>
    <submittedName>
        <fullName evidence="1">DUF507 family protein</fullName>
    </submittedName>
</protein>
<proteinExistence type="predicted"/>
<evidence type="ECO:0000313" key="2">
    <source>
        <dbReference type="Proteomes" id="UP000769766"/>
    </source>
</evidence>